<dbReference type="InterPro" id="IPR009045">
    <property type="entry name" value="Zn_M74/Hedgehog-like"/>
</dbReference>
<comment type="caution">
    <text evidence="2">The sequence shown here is derived from an EMBL/GenBank/DDBJ whole genome shotgun (WGS) entry which is preliminary data.</text>
</comment>
<organism evidence="2 3">
    <name type="scientific">Phascolarctobacterium succinatutens</name>
    <dbReference type="NCBI Taxonomy" id="626940"/>
    <lineage>
        <taxon>Bacteria</taxon>
        <taxon>Bacillati</taxon>
        <taxon>Bacillota</taxon>
        <taxon>Negativicutes</taxon>
        <taxon>Acidaminococcales</taxon>
        <taxon>Acidaminococcaceae</taxon>
        <taxon>Phascolarctobacterium</taxon>
    </lineage>
</organism>
<feature type="domain" description="Peptidase M15A C-terminal" evidence="1">
    <location>
        <begin position="7"/>
        <end position="109"/>
    </location>
</feature>
<dbReference type="EMBL" id="MNTG01000034">
    <property type="protein sequence ID" value="OLA37063.1"/>
    <property type="molecule type" value="Genomic_DNA"/>
</dbReference>
<dbReference type="RefSeq" id="WP_303680112.1">
    <property type="nucleotide sequence ID" value="NZ_MNTG01000034.1"/>
</dbReference>
<proteinExistence type="predicted"/>
<dbReference type="SUPFAM" id="SSF55166">
    <property type="entry name" value="Hedgehog/DD-peptidase"/>
    <property type="match status" value="1"/>
</dbReference>
<dbReference type="InterPro" id="IPR013230">
    <property type="entry name" value="Peptidase_M15A_C"/>
</dbReference>
<evidence type="ECO:0000259" key="1">
    <source>
        <dbReference type="Pfam" id="PF08291"/>
    </source>
</evidence>
<name>A0A1Q6R3X6_9FIRM</name>
<reference evidence="2 3" key="1">
    <citation type="journal article" date="2016" name="Nat. Biotechnol.">
        <title>Measurement of bacterial replication rates in microbial communities.</title>
        <authorList>
            <person name="Brown C.T."/>
            <person name="Olm M.R."/>
            <person name="Thomas B.C."/>
            <person name="Banfield J.F."/>
        </authorList>
    </citation>
    <scope>NUCLEOTIDE SEQUENCE [LARGE SCALE GENOMIC DNA]</scope>
    <source>
        <strain evidence="2">46_33</strain>
    </source>
</reference>
<accession>A0A1Q6R3X6</accession>
<dbReference type="Pfam" id="PF08291">
    <property type="entry name" value="Peptidase_M15_3"/>
    <property type="match status" value="1"/>
</dbReference>
<dbReference type="Proteomes" id="UP000186777">
    <property type="component" value="Unassembled WGS sequence"/>
</dbReference>
<protein>
    <recommendedName>
        <fullName evidence="1">Peptidase M15A C-terminal domain-containing protein</fullName>
    </recommendedName>
</protein>
<sequence length="124" mass="13208">MAMLSAHFSESEFACKHCGELPAYGISSALLTGLERLRARLGRPINITSGYRCPVHNAAVGGVSNSQHVAGTAADIYVDGVSTRELARICKQIFDGVGTYVSQGFVHVDMRAGGSVPGYYLWEG</sequence>
<dbReference type="STRING" id="626940.BHW43_07775"/>
<evidence type="ECO:0000313" key="2">
    <source>
        <dbReference type="EMBL" id="OLA37063.1"/>
    </source>
</evidence>
<gene>
    <name evidence="2" type="ORF">BHW43_07775</name>
</gene>
<dbReference type="Gene3D" id="3.30.1380.10">
    <property type="match status" value="1"/>
</dbReference>
<dbReference type="AlphaFoldDB" id="A0A1Q6R3X6"/>
<evidence type="ECO:0000313" key="3">
    <source>
        <dbReference type="Proteomes" id="UP000186777"/>
    </source>
</evidence>